<dbReference type="PANTHER" id="PTHR22916:SF3">
    <property type="entry name" value="UDP-GLCNAC:BETAGAL BETA-1,3-N-ACETYLGLUCOSAMINYLTRANSFERASE-LIKE PROTEIN 1"/>
    <property type="match status" value="1"/>
</dbReference>
<dbReference type="EMBL" id="FR695873">
    <property type="protein sequence ID" value="CBX29977.1"/>
    <property type="molecule type" value="Genomic_DNA"/>
</dbReference>
<protein>
    <recommendedName>
        <fullName evidence="1">Glycosyltransferase 2-like domain-containing protein</fullName>
    </recommendedName>
</protein>
<accession>E1YHD3</accession>
<proteinExistence type="predicted"/>
<dbReference type="CAZy" id="GT2">
    <property type="family name" value="Glycosyltransferase Family 2"/>
</dbReference>
<organism evidence="2">
    <name type="scientific">uncultured Desulfobacterium sp</name>
    <dbReference type="NCBI Taxonomy" id="201089"/>
    <lineage>
        <taxon>Bacteria</taxon>
        <taxon>Pseudomonadati</taxon>
        <taxon>Thermodesulfobacteriota</taxon>
        <taxon>Desulfobacteria</taxon>
        <taxon>Desulfobacterales</taxon>
        <taxon>Desulfobacteriaceae</taxon>
        <taxon>Desulfobacterium</taxon>
        <taxon>environmental samples</taxon>
    </lineage>
</organism>
<dbReference type="InterPro" id="IPR001173">
    <property type="entry name" value="Glyco_trans_2-like"/>
</dbReference>
<dbReference type="AlphaFoldDB" id="E1YHD3"/>
<sequence length="150" mass="17077">MIIDGGSTDGTLDIIKAYNDKIDYWISEPDDGISDAFNKGINISTGMMIGIINAGDWYELNTIELVASVIRVTDVDIVHGKLQYWHKEQQSEQVSGNHNFLDKDMTVNHMTVFIRRELLKKIGVFSTKFQYAMDYELLLRAVNYGASFFI</sequence>
<feature type="domain" description="Glycosyltransferase 2-like" evidence="1">
    <location>
        <begin position="2"/>
        <end position="95"/>
    </location>
</feature>
<evidence type="ECO:0000259" key="1">
    <source>
        <dbReference type="Pfam" id="PF00535"/>
    </source>
</evidence>
<dbReference type="Pfam" id="PF00535">
    <property type="entry name" value="Glycos_transf_2"/>
    <property type="match status" value="1"/>
</dbReference>
<dbReference type="PANTHER" id="PTHR22916">
    <property type="entry name" value="GLYCOSYLTRANSFERASE"/>
    <property type="match status" value="1"/>
</dbReference>
<evidence type="ECO:0000313" key="2">
    <source>
        <dbReference type="EMBL" id="CBX29977.1"/>
    </source>
</evidence>
<dbReference type="Gene3D" id="3.90.550.10">
    <property type="entry name" value="Spore Coat Polysaccharide Biosynthesis Protein SpsA, Chain A"/>
    <property type="match status" value="1"/>
</dbReference>
<gene>
    <name evidence="2" type="ORF">N47_F16720</name>
</gene>
<dbReference type="GO" id="GO:0016758">
    <property type="term" value="F:hexosyltransferase activity"/>
    <property type="evidence" value="ECO:0007669"/>
    <property type="project" value="UniProtKB-ARBA"/>
</dbReference>
<reference evidence="2" key="1">
    <citation type="journal article" date="2011" name="Environ. Microbiol.">
        <title>Genomic insights into the metabolic potential of the polycyclic aromatic hydrocarbon degrading sulfate-reducing Deltaproteobacterium N47.</title>
        <authorList>
            <person name="Bergmann F."/>
            <person name="Selesi D."/>
            <person name="Weinmaier T."/>
            <person name="Tischler P."/>
            <person name="Rattei T."/>
            <person name="Meckenstock R.U."/>
        </authorList>
    </citation>
    <scope>NUCLEOTIDE SEQUENCE</scope>
</reference>
<name>E1YHD3_9BACT</name>
<dbReference type="InterPro" id="IPR029044">
    <property type="entry name" value="Nucleotide-diphossugar_trans"/>
</dbReference>
<dbReference type="SUPFAM" id="SSF53448">
    <property type="entry name" value="Nucleotide-diphospho-sugar transferases"/>
    <property type="match status" value="1"/>
</dbReference>